<feature type="non-terminal residue" evidence="2">
    <location>
        <position position="1"/>
    </location>
</feature>
<evidence type="ECO:0000313" key="2">
    <source>
        <dbReference type="EMBL" id="CAH2053919.1"/>
    </source>
</evidence>
<reference evidence="2" key="1">
    <citation type="submission" date="2022-03" db="EMBL/GenBank/DDBJ databases">
        <authorList>
            <person name="Martin H S."/>
        </authorList>
    </citation>
    <scope>NUCLEOTIDE SEQUENCE</scope>
</reference>
<gene>
    <name evidence="2" type="ORF">IPOD504_LOCUS8402</name>
</gene>
<accession>A0ABN8IBG4</accession>
<dbReference type="Proteomes" id="UP000837857">
    <property type="component" value="Chromosome 21"/>
</dbReference>
<organism evidence="2 3">
    <name type="scientific">Iphiclides podalirius</name>
    <name type="common">scarce swallowtail</name>
    <dbReference type="NCBI Taxonomy" id="110791"/>
    <lineage>
        <taxon>Eukaryota</taxon>
        <taxon>Metazoa</taxon>
        <taxon>Ecdysozoa</taxon>
        <taxon>Arthropoda</taxon>
        <taxon>Hexapoda</taxon>
        <taxon>Insecta</taxon>
        <taxon>Pterygota</taxon>
        <taxon>Neoptera</taxon>
        <taxon>Endopterygota</taxon>
        <taxon>Lepidoptera</taxon>
        <taxon>Glossata</taxon>
        <taxon>Ditrysia</taxon>
        <taxon>Papilionoidea</taxon>
        <taxon>Papilionidae</taxon>
        <taxon>Papilioninae</taxon>
        <taxon>Iphiclides</taxon>
    </lineage>
</organism>
<name>A0ABN8IBG4_9NEOP</name>
<evidence type="ECO:0000313" key="3">
    <source>
        <dbReference type="Proteomes" id="UP000837857"/>
    </source>
</evidence>
<keyword evidence="3" id="KW-1185">Reference proteome</keyword>
<proteinExistence type="predicted"/>
<feature type="compositionally biased region" description="Gly residues" evidence="1">
    <location>
        <begin position="8"/>
        <end position="32"/>
    </location>
</feature>
<protein>
    <submittedName>
        <fullName evidence="2">Uncharacterized protein</fullName>
    </submittedName>
</protein>
<feature type="region of interest" description="Disordered" evidence="1">
    <location>
        <begin position="102"/>
        <end position="140"/>
    </location>
</feature>
<sequence>MVVPRWLSGGGGDGGGSVGGAGGPGGGGGGGRRMSPVGLCRRHATHAAPAPLALALLGSSRTRGDREHACEIPAGSRTRFRGRSLARRPSSCQIETSVVIAQRTTHNAPPPPPAGSRSRATKRARLGGARGLGAPGGAAAAARRVACTANNNL</sequence>
<feature type="region of interest" description="Disordered" evidence="1">
    <location>
        <begin position="1"/>
        <end position="35"/>
    </location>
</feature>
<evidence type="ECO:0000256" key="1">
    <source>
        <dbReference type="SAM" id="MobiDB-lite"/>
    </source>
</evidence>
<dbReference type="EMBL" id="OW152833">
    <property type="protein sequence ID" value="CAH2053919.1"/>
    <property type="molecule type" value="Genomic_DNA"/>
</dbReference>